<comment type="subcellular location">
    <subcellularLocation>
        <location evidence="1">Cytoplasm</location>
        <location evidence="1">Cytoskeleton</location>
        <location evidence="1">Microtubule organizing center</location>
        <location evidence="1">Centrosome</location>
    </subcellularLocation>
</comment>
<comment type="subunit">
    <text evidence="2">Directly interacts with tubulin-gamma; this interaction determines centrosomal localization.</text>
</comment>
<feature type="coiled-coil region" evidence="9">
    <location>
        <begin position="195"/>
        <end position="271"/>
    </location>
</feature>
<keyword evidence="7" id="KW-0206">Cytoskeleton</keyword>
<keyword evidence="11" id="KW-1185">Reference proteome</keyword>
<dbReference type="Proteomes" id="UP001181693">
    <property type="component" value="Unassembled WGS sequence"/>
</dbReference>
<evidence type="ECO:0000256" key="8">
    <source>
        <dbReference type="ARBA" id="ARBA00025273"/>
    </source>
</evidence>
<dbReference type="GO" id="GO:0060271">
    <property type="term" value="P:cilium assembly"/>
    <property type="evidence" value="ECO:0007669"/>
    <property type="project" value="InterPro"/>
</dbReference>
<evidence type="ECO:0000256" key="7">
    <source>
        <dbReference type="ARBA" id="ARBA00023212"/>
    </source>
</evidence>
<evidence type="ECO:0000256" key="1">
    <source>
        <dbReference type="ARBA" id="ARBA00004300"/>
    </source>
</evidence>
<name>A0AAV2ZZ21_PYXAD</name>
<dbReference type="AlphaFoldDB" id="A0AAV2ZZ21"/>
<dbReference type="GO" id="GO:0070507">
    <property type="term" value="P:regulation of microtubule cytoskeleton organization"/>
    <property type="evidence" value="ECO:0007669"/>
    <property type="project" value="InterPro"/>
</dbReference>
<evidence type="ECO:0000256" key="2">
    <source>
        <dbReference type="ARBA" id="ARBA00011832"/>
    </source>
</evidence>
<keyword evidence="5" id="KW-0802">TPR repeat</keyword>
<evidence type="ECO:0000256" key="5">
    <source>
        <dbReference type="ARBA" id="ARBA00022803"/>
    </source>
</evidence>
<sequence length="612" mass="70686">MELSEWENINRLLKRHGCSAVRITERDGMSGEVTLDLEASQALRLAIKSLVEDTERRQNLIHGLIQTNNQLKEDVRLQQDRARRQEQRAKELQRILDDVRAKIRDLEDNFIAKMQQQASVANFLQEKKDVHDRCQKHKEKLREQEENIKQLRKRLSLVVCAEEQRAANQKKAFLRLMNREPRENNILDQQVLDVIDGYERRVNQLQTELRRYESLDVPVLERKSSDASLDLDTTPNYKALIKSYQEQIREARRKNEELVRENDQIKQEMESRPSAKEFQLCKQQIRKLEKILLKNNIRVRGIKKEKKDESSGDAACTGVKSLDLLPAAECRLHLQNVCQELNVQDLKDLVPTAASNLEQARTHSKLHKILSDISLVISGPRAPQLLYKHNPRAGGHPDESNFIHLLPTVEQWAGQLLSLKALHRALRKLSEKLLPDQILHNFQDSTDSIRVEELLFLVDTMLEDVESRKEDDSKISPYTLQALVSHFQKLFDVPSLNGVYPRMNEVYSRLGEVNNAMKNLRNILGLDDSASVGMVVNVVWGMCRNTEGENSWKLQDILGPLDIDSIINKVQEHEEFFPAFEGLVKGLLDILGIHHLEEILPEVLRLKELNSH</sequence>
<comment type="caution">
    <text evidence="10">The sequence shown here is derived from an EMBL/GenBank/DDBJ whole genome shotgun (WGS) entry which is preliminary data.</text>
</comment>
<evidence type="ECO:0000313" key="10">
    <source>
        <dbReference type="EMBL" id="DBA19528.1"/>
    </source>
</evidence>
<feature type="coiled-coil region" evidence="9">
    <location>
        <begin position="68"/>
        <end position="161"/>
    </location>
</feature>
<comment type="function">
    <text evidence="8">Plays a role in the organization of both preexisting and nascent microtubules in interphase cells. During mitosis, required for the organization and orientation of the mitotic spindle.</text>
</comment>
<dbReference type="GO" id="GO:0043015">
    <property type="term" value="F:gamma-tubulin binding"/>
    <property type="evidence" value="ECO:0007669"/>
    <property type="project" value="InterPro"/>
</dbReference>
<evidence type="ECO:0000256" key="3">
    <source>
        <dbReference type="ARBA" id="ARBA00018408"/>
    </source>
</evidence>
<evidence type="ECO:0000256" key="6">
    <source>
        <dbReference type="ARBA" id="ARBA00023054"/>
    </source>
</evidence>
<organism evidence="10 11">
    <name type="scientific">Pyxicephalus adspersus</name>
    <name type="common">African bullfrog</name>
    <dbReference type="NCBI Taxonomy" id="30357"/>
    <lineage>
        <taxon>Eukaryota</taxon>
        <taxon>Metazoa</taxon>
        <taxon>Chordata</taxon>
        <taxon>Craniata</taxon>
        <taxon>Vertebrata</taxon>
        <taxon>Euteleostomi</taxon>
        <taxon>Amphibia</taxon>
        <taxon>Batrachia</taxon>
        <taxon>Anura</taxon>
        <taxon>Neobatrachia</taxon>
        <taxon>Ranoidea</taxon>
        <taxon>Pyxicephalidae</taxon>
        <taxon>Pyxicephalinae</taxon>
        <taxon>Pyxicephalus</taxon>
    </lineage>
</organism>
<protein>
    <recommendedName>
        <fullName evidence="3">Centrosomal protein of 70 kDa</fullName>
    </recommendedName>
</protein>
<gene>
    <name evidence="10" type="ORF">GDO54_015350</name>
</gene>
<evidence type="ECO:0000256" key="4">
    <source>
        <dbReference type="ARBA" id="ARBA00022490"/>
    </source>
</evidence>
<dbReference type="InterPro" id="IPR037692">
    <property type="entry name" value="CEP70"/>
</dbReference>
<dbReference type="GO" id="GO:0005813">
    <property type="term" value="C:centrosome"/>
    <property type="evidence" value="ECO:0007669"/>
    <property type="project" value="UniProtKB-SubCell"/>
</dbReference>
<keyword evidence="4" id="KW-0963">Cytoplasm</keyword>
<evidence type="ECO:0000256" key="9">
    <source>
        <dbReference type="SAM" id="Coils"/>
    </source>
</evidence>
<reference evidence="10" key="1">
    <citation type="thesis" date="2020" institute="ProQuest LLC" country="789 East Eisenhower Parkway, Ann Arbor, MI, USA">
        <title>Comparative Genomics and Chromosome Evolution.</title>
        <authorList>
            <person name="Mudd A.B."/>
        </authorList>
    </citation>
    <scope>NUCLEOTIDE SEQUENCE</scope>
    <source>
        <strain evidence="10">1538</strain>
        <tissue evidence="10">Blood</tissue>
    </source>
</reference>
<keyword evidence="6 9" id="KW-0175">Coiled coil</keyword>
<evidence type="ECO:0000313" key="11">
    <source>
        <dbReference type="Proteomes" id="UP001181693"/>
    </source>
</evidence>
<accession>A0AAV2ZZ21</accession>
<dbReference type="PANTHER" id="PTHR14594:SF1">
    <property type="entry name" value="CENTROSOMAL PROTEIN OF 70 KDA"/>
    <property type="match status" value="1"/>
</dbReference>
<proteinExistence type="predicted"/>
<dbReference type="PANTHER" id="PTHR14594">
    <property type="entry name" value="CENTROSOMAL PROTEIN OF 70 KDA"/>
    <property type="match status" value="1"/>
</dbReference>
<dbReference type="EMBL" id="DYDO01000008">
    <property type="protein sequence ID" value="DBA19528.1"/>
    <property type="molecule type" value="Genomic_DNA"/>
</dbReference>